<keyword evidence="3" id="KW-1185">Reference proteome</keyword>
<accession>A0AA47MH21</accession>
<reference evidence="2" key="1">
    <citation type="journal article" date="2023" name="Front. Mar. Sci.">
        <title>A new Merluccius polli reference genome to investigate the effects of global change in West African waters.</title>
        <authorList>
            <person name="Mateo J.L."/>
            <person name="Blanco-Fernandez C."/>
            <person name="Garcia-Vazquez E."/>
            <person name="Machado-Schiaffino G."/>
        </authorList>
    </citation>
    <scope>NUCLEOTIDE SEQUENCE</scope>
    <source>
        <strain evidence="2">C29</strain>
        <tissue evidence="2">Fin</tissue>
    </source>
</reference>
<dbReference type="EMBL" id="JAOPHQ010004276">
    <property type="protein sequence ID" value="KAK0139980.1"/>
    <property type="molecule type" value="Genomic_DNA"/>
</dbReference>
<gene>
    <name evidence="2" type="ORF">N1851_023087</name>
</gene>
<name>A0AA47MH21_MERPO</name>
<protein>
    <submittedName>
        <fullName evidence="2">Uncharacterized protein</fullName>
    </submittedName>
</protein>
<proteinExistence type="predicted"/>
<sequence length="357" mass="38436">MHCFPLLRCRMVVQNLFEAVRKSFSMASPNSSHVRVFASATAAAVLRLACRLTASLTAIVHQRVRELPPRQAPTTLRPQLRSAALTMEARNMAHLGLNVPRLPRVSKTCGRKSDDTTTKSIIELRPRVSWCQWQLQSGRESNPSREDQSPCYALSSGSFPTREVTFHVPRASFCSRGIGPPSVRPPSAAAPAHIAPDPFGPLLLVVRSAGRASHVVSSGCARPGPMGTGPATRRSPPSPTPRPGQGGGVPFLIMSKTGQFSLEDVMSYELCSFPAALFEGKAVTEFSSKKSNKTVLDSIPPTEHYVLDGGSLIFQQTGLNLMTMELEKKGCTVINASGDADIDIVKAAVKASEHQPT</sequence>
<evidence type="ECO:0000256" key="1">
    <source>
        <dbReference type="SAM" id="MobiDB-lite"/>
    </source>
</evidence>
<evidence type="ECO:0000313" key="2">
    <source>
        <dbReference type="EMBL" id="KAK0139980.1"/>
    </source>
</evidence>
<evidence type="ECO:0000313" key="3">
    <source>
        <dbReference type="Proteomes" id="UP001174136"/>
    </source>
</evidence>
<feature type="region of interest" description="Disordered" evidence="1">
    <location>
        <begin position="216"/>
        <end position="248"/>
    </location>
</feature>
<dbReference type="Proteomes" id="UP001174136">
    <property type="component" value="Unassembled WGS sequence"/>
</dbReference>
<dbReference type="AlphaFoldDB" id="A0AA47MH21"/>
<organism evidence="2 3">
    <name type="scientific">Merluccius polli</name>
    <name type="common">Benguela hake</name>
    <name type="synonym">Merluccius cadenati</name>
    <dbReference type="NCBI Taxonomy" id="89951"/>
    <lineage>
        <taxon>Eukaryota</taxon>
        <taxon>Metazoa</taxon>
        <taxon>Chordata</taxon>
        <taxon>Craniata</taxon>
        <taxon>Vertebrata</taxon>
        <taxon>Euteleostomi</taxon>
        <taxon>Actinopterygii</taxon>
        <taxon>Neopterygii</taxon>
        <taxon>Teleostei</taxon>
        <taxon>Neoteleostei</taxon>
        <taxon>Acanthomorphata</taxon>
        <taxon>Zeiogadaria</taxon>
        <taxon>Gadariae</taxon>
        <taxon>Gadiformes</taxon>
        <taxon>Gadoidei</taxon>
        <taxon>Merlucciidae</taxon>
        <taxon>Merluccius</taxon>
    </lineage>
</organism>
<comment type="caution">
    <text evidence="2">The sequence shown here is derived from an EMBL/GenBank/DDBJ whole genome shotgun (WGS) entry which is preliminary data.</text>
</comment>